<dbReference type="InterPro" id="IPR056884">
    <property type="entry name" value="NPHP3-like_N"/>
</dbReference>
<dbReference type="PANTHER" id="PTHR10039">
    <property type="entry name" value="AMELOGENIN"/>
    <property type="match status" value="1"/>
</dbReference>
<dbReference type="Proteomes" id="UP001383192">
    <property type="component" value="Unassembled WGS sequence"/>
</dbReference>
<evidence type="ECO:0000313" key="4">
    <source>
        <dbReference type="Proteomes" id="UP001383192"/>
    </source>
</evidence>
<dbReference type="AlphaFoldDB" id="A0AAW0BJY7"/>
<dbReference type="PANTHER" id="PTHR10039:SF14">
    <property type="entry name" value="NACHT DOMAIN-CONTAINING PROTEIN"/>
    <property type="match status" value="1"/>
</dbReference>
<evidence type="ECO:0000256" key="1">
    <source>
        <dbReference type="ARBA" id="ARBA00022737"/>
    </source>
</evidence>
<feature type="domain" description="Nephrocystin 3-like N-terminal" evidence="2">
    <location>
        <begin position="5"/>
        <end position="170"/>
    </location>
</feature>
<dbReference type="EMBL" id="JAYKXP010000102">
    <property type="protein sequence ID" value="KAK7026687.1"/>
    <property type="molecule type" value="Genomic_DNA"/>
</dbReference>
<name>A0AAW0BJY7_9AGAR</name>
<keyword evidence="4" id="KW-1185">Reference proteome</keyword>
<evidence type="ECO:0000259" key="2">
    <source>
        <dbReference type="Pfam" id="PF24883"/>
    </source>
</evidence>
<proteinExistence type="predicted"/>
<accession>A0AAW0BJY7</accession>
<protein>
    <recommendedName>
        <fullName evidence="2">Nephrocystin 3-like N-terminal domain-containing protein</fullName>
    </recommendedName>
</protein>
<reference evidence="3 4" key="1">
    <citation type="submission" date="2024-01" db="EMBL/GenBank/DDBJ databases">
        <title>A draft genome for a cacao thread blight-causing isolate of Paramarasmius palmivorus.</title>
        <authorList>
            <person name="Baruah I.K."/>
            <person name="Bukari Y."/>
            <person name="Amoako-Attah I."/>
            <person name="Meinhardt L.W."/>
            <person name="Bailey B.A."/>
            <person name="Cohen S.P."/>
        </authorList>
    </citation>
    <scope>NUCLEOTIDE SEQUENCE [LARGE SCALE GENOMIC DNA]</scope>
    <source>
        <strain evidence="3 4">GH-12</strain>
    </source>
</reference>
<dbReference type="Gene3D" id="3.40.50.300">
    <property type="entry name" value="P-loop containing nucleotide triphosphate hydrolases"/>
    <property type="match status" value="1"/>
</dbReference>
<gene>
    <name evidence="3" type="ORF">VNI00_015560</name>
</gene>
<dbReference type="SUPFAM" id="SSF52540">
    <property type="entry name" value="P-loop containing nucleoside triphosphate hydrolases"/>
    <property type="match status" value="1"/>
</dbReference>
<evidence type="ECO:0000313" key="3">
    <source>
        <dbReference type="EMBL" id="KAK7026687.1"/>
    </source>
</evidence>
<comment type="caution">
    <text evidence="3">The sequence shown here is derived from an EMBL/GenBank/DDBJ whole genome shotgun (WGS) entry which is preliminary data.</text>
</comment>
<dbReference type="Pfam" id="PF24883">
    <property type="entry name" value="NPHP3_N"/>
    <property type="match status" value="1"/>
</dbReference>
<sequence>MIAHISTWIEDASKTTSIFWLHGTAGLGKSAIAQHIAEKYAALKMLGGAFFFSRNDPTRDNIGPFVATIAYQFCKARSPLGEVLGPKIIDNIAGDPNTFHVSCESQLRQLVLEPCFRVEPAVRNALPNLLIVDGLDECVDIGEQERVLELLQMLLTAPTFPSWTILLCSRLESQIRDALHHPNFNGHLVSFDMNTSDELNRDIANYLNDEFFRLRGKYQRVLREEGVVWPGYDVIDELVRRADKQVIFAATVIKYIDTRDELPQMRLERIRLIFVKADTESPYSALDLLYHQILSTCGKWEQVRPILRLLVTPHDYPYHLHMDDDNTSWRSPGMIARFLGVQEAQVQVTLEKLHSILRIPLDKEKCSNNNNDDGNIYIAHATFTEFLGDRCRSLKFYTPKLTQSEYCEFLAIFSLQTLADLACRYPPYHIQSFTEAMLSWEQKWEGINTQLLQTLVLLGWRSWEKATFPPSLVLVEALSNLDVYHFIGLWHRDWFNRHRSEVTFVVDLREQIGLKKQIELAKSRESMPRQFIEKLEILDDIEQLNLAFPPHTEGNFVFWWTRWAENCCWTRSDSSRTLEDIFLPRSSLSQKFLVLSADSSHHRMLVPEDWIIVPIMKENSELEQRLYDVLQFDSRSDLYGKERIFLEDVRNHTHYSVTKRIVAETVKEAPEDRSGAFSQAA</sequence>
<keyword evidence="1" id="KW-0677">Repeat</keyword>
<dbReference type="InterPro" id="IPR027417">
    <property type="entry name" value="P-loop_NTPase"/>
</dbReference>
<organism evidence="3 4">
    <name type="scientific">Paramarasmius palmivorus</name>
    <dbReference type="NCBI Taxonomy" id="297713"/>
    <lineage>
        <taxon>Eukaryota</taxon>
        <taxon>Fungi</taxon>
        <taxon>Dikarya</taxon>
        <taxon>Basidiomycota</taxon>
        <taxon>Agaricomycotina</taxon>
        <taxon>Agaricomycetes</taxon>
        <taxon>Agaricomycetidae</taxon>
        <taxon>Agaricales</taxon>
        <taxon>Marasmiineae</taxon>
        <taxon>Marasmiaceae</taxon>
        <taxon>Paramarasmius</taxon>
    </lineage>
</organism>